<feature type="region of interest" description="Disordered" evidence="1">
    <location>
        <begin position="335"/>
        <end position="359"/>
    </location>
</feature>
<feature type="compositionally biased region" description="Polar residues" evidence="1">
    <location>
        <begin position="106"/>
        <end position="117"/>
    </location>
</feature>
<dbReference type="PANTHER" id="PTHR33781:SF4">
    <property type="entry name" value="PROTEIN PHYTOCHROME KINASE SUBSTRATE 1"/>
    <property type="match status" value="1"/>
</dbReference>
<evidence type="ECO:0000313" key="3">
    <source>
        <dbReference type="Proteomes" id="UP000595140"/>
    </source>
</evidence>
<feature type="compositionally biased region" description="Pro residues" evidence="1">
    <location>
        <begin position="122"/>
        <end position="132"/>
    </location>
</feature>
<dbReference type="EMBL" id="OOIL02004481">
    <property type="protein sequence ID" value="VFQ92227.1"/>
    <property type="molecule type" value="Genomic_DNA"/>
</dbReference>
<feature type="region of interest" description="Disordered" evidence="1">
    <location>
        <begin position="229"/>
        <end position="260"/>
    </location>
</feature>
<accession>A0A484MUV2</accession>
<dbReference type="Proteomes" id="UP000595140">
    <property type="component" value="Unassembled WGS sequence"/>
</dbReference>
<dbReference type="OrthoDB" id="760005at2759"/>
<evidence type="ECO:0000256" key="1">
    <source>
        <dbReference type="SAM" id="MobiDB-lite"/>
    </source>
</evidence>
<reference evidence="2 3" key="1">
    <citation type="submission" date="2018-04" db="EMBL/GenBank/DDBJ databases">
        <authorList>
            <person name="Vogel A."/>
        </authorList>
    </citation>
    <scope>NUCLEOTIDE SEQUENCE [LARGE SCALE GENOMIC DNA]</scope>
</reference>
<dbReference type="InterPro" id="IPR039615">
    <property type="entry name" value="PKS"/>
</dbReference>
<proteinExistence type="predicted"/>
<organism evidence="2 3">
    <name type="scientific">Cuscuta campestris</name>
    <dbReference type="NCBI Taxonomy" id="132261"/>
    <lineage>
        <taxon>Eukaryota</taxon>
        <taxon>Viridiplantae</taxon>
        <taxon>Streptophyta</taxon>
        <taxon>Embryophyta</taxon>
        <taxon>Tracheophyta</taxon>
        <taxon>Spermatophyta</taxon>
        <taxon>Magnoliopsida</taxon>
        <taxon>eudicotyledons</taxon>
        <taxon>Gunneridae</taxon>
        <taxon>Pentapetalae</taxon>
        <taxon>asterids</taxon>
        <taxon>lamiids</taxon>
        <taxon>Solanales</taxon>
        <taxon>Convolvulaceae</taxon>
        <taxon>Cuscuteae</taxon>
        <taxon>Cuscuta</taxon>
        <taxon>Cuscuta subgen. Grammica</taxon>
        <taxon>Cuscuta sect. Cleistogrammica</taxon>
    </lineage>
</organism>
<evidence type="ECO:0000313" key="2">
    <source>
        <dbReference type="EMBL" id="VFQ92227.1"/>
    </source>
</evidence>
<keyword evidence="3" id="KW-1185">Reference proteome</keyword>
<protein>
    <submittedName>
        <fullName evidence="2">Uncharacterized protein</fullName>
    </submittedName>
</protein>
<dbReference type="GO" id="GO:0009638">
    <property type="term" value="P:phototropism"/>
    <property type="evidence" value="ECO:0007669"/>
    <property type="project" value="InterPro"/>
</dbReference>
<dbReference type="AlphaFoldDB" id="A0A484MUV2"/>
<feature type="region of interest" description="Disordered" evidence="1">
    <location>
        <begin position="273"/>
        <end position="318"/>
    </location>
</feature>
<feature type="compositionally biased region" description="Polar residues" evidence="1">
    <location>
        <begin position="184"/>
        <end position="195"/>
    </location>
</feature>
<feature type="region of interest" description="Disordered" evidence="1">
    <location>
        <begin position="166"/>
        <end position="201"/>
    </location>
</feature>
<dbReference type="PANTHER" id="PTHR33781">
    <property type="entry name" value="PROTEIN PHYTOCHROME KINASE SUBSTRATE 1-RELATED"/>
    <property type="match status" value="1"/>
</dbReference>
<sequence length="387" mass="42246">MALVPSEPNAKTTSVKTISSFLNSYDDDDEDDESFEFKIDEDGEICVFSADKYFNGALEPPPLRREHYPVNFRNRGSPPPPLPRHQSHHHHSPMKKPPGSRPRTPSVRSESSWNSKTHLLPPKTPETRPLPPADSSGKLRRRSFLSAIACNHCFCNGGSSVEIDESKNREANPNPNPNPKHLQIKNSPVFSSPKSGTRMAADWGEIFDEDDDDEYDEVRSEASSDLFEIESFQGGNPNPFDRPIGVPARTSSHAPSEASVEWSVATVSAADFSVASDSEEPKMVTSSSSSSPSRLNKGRSRTEKTKNSPRRIVPGILIPTGCRSEKAVGVAGDAYRRTVPGGRRKNQSSESPFLPPLNRVRGGGGGFGVGSFSAAISTHSQPHMLFI</sequence>
<feature type="region of interest" description="Disordered" evidence="1">
    <location>
        <begin position="56"/>
        <end position="138"/>
    </location>
</feature>
<feature type="compositionally biased region" description="Basic residues" evidence="1">
    <location>
        <begin position="85"/>
        <end position="94"/>
    </location>
</feature>
<name>A0A484MUV2_9ASTE</name>
<gene>
    <name evidence="2" type="ORF">CCAM_LOCUS34003</name>
</gene>